<dbReference type="InterPro" id="IPR035386">
    <property type="entry name" value="Arm-DNA-bind_5"/>
</dbReference>
<name>A0ABT6FRM8_9FLAO</name>
<keyword evidence="3" id="KW-0233">DNA recombination</keyword>
<comment type="similarity">
    <text evidence="1">Belongs to the 'phage' integrase family.</text>
</comment>
<gene>
    <name evidence="5" type="ORF">OSR52_08590</name>
</gene>
<proteinExistence type="inferred from homology"/>
<dbReference type="InterPro" id="IPR011010">
    <property type="entry name" value="DNA_brk_join_enz"/>
</dbReference>
<dbReference type="InterPro" id="IPR050090">
    <property type="entry name" value="Tyrosine_recombinase_XerCD"/>
</dbReference>
<dbReference type="InterPro" id="IPR013762">
    <property type="entry name" value="Integrase-like_cat_sf"/>
</dbReference>
<keyword evidence="6" id="KW-1185">Reference proteome</keyword>
<dbReference type="InterPro" id="IPR010998">
    <property type="entry name" value="Integrase_recombinase_N"/>
</dbReference>
<accession>A0ABT6FRM8</accession>
<organism evidence="5 6">
    <name type="scientific">Galbibacter pacificus</name>
    <dbReference type="NCBI Taxonomy" id="2996052"/>
    <lineage>
        <taxon>Bacteria</taxon>
        <taxon>Pseudomonadati</taxon>
        <taxon>Bacteroidota</taxon>
        <taxon>Flavobacteriia</taxon>
        <taxon>Flavobacteriales</taxon>
        <taxon>Flavobacteriaceae</taxon>
        <taxon>Galbibacter</taxon>
    </lineage>
</organism>
<dbReference type="InterPro" id="IPR002104">
    <property type="entry name" value="Integrase_catalytic"/>
</dbReference>
<dbReference type="PANTHER" id="PTHR30349">
    <property type="entry name" value="PHAGE INTEGRASE-RELATED"/>
    <property type="match status" value="1"/>
</dbReference>
<keyword evidence="2" id="KW-0238">DNA-binding</keyword>
<evidence type="ECO:0000259" key="4">
    <source>
        <dbReference type="PROSITE" id="PS51898"/>
    </source>
</evidence>
<dbReference type="InterPro" id="IPR025269">
    <property type="entry name" value="SAM-like_dom"/>
</dbReference>
<feature type="domain" description="Tyr recombinase" evidence="4">
    <location>
        <begin position="220"/>
        <end position="409"/>
    </location>
</feature>
<dbReference type="SUPFAM" id="SSF56349">
    <property type="entry name" value="DNA breaking-rejoining enzymes"/>
    <property type="match status" value="1"/>
</dbReference>
<dbReference type="Gene3D" id="1.10.443.10">
    <property type="entry name" value="Intergrase catalytic core"/>
    <property type="match status" value="1"/>
</dbReference>
<evidence type="ECO:0000256" key="3">
    <source>
        <dbReference type="ARBA" id="ARBA00023172"/>
    </source>
</evidence>
<evidence type="ECO:0000256" key="2">
    <source>
        <dbReference type="ARBA" id="ARBA00023125"/>
    </source>
</evidence>
<reference evidence="5" key="1">
    <citation type="submission" date="2022-11" db="EMBL/GenBank/DDBJ databases">
        <title>High-quality draft genome sequence of Galbibacter sp. strain CMA-7.</title>
        <authorList>
            <person name="Wei L."/>
            <person name="Dong C."/>
            <person name="Shao Z."/>
        </authorList>
    </citation>
    <scope>NUCLEOTIDE SEQUENCE</scope>
    <source>
        <strain evidence="5">CMA-7</strain>
    </source>
</reference>
<dbReference type="Pfam" id="PF17293">
    <property type="entry name" value="Arm-DNA-bind_5"/>
    <property type="match status" value="1"/>
</dbReference>
<dbReference type="Pfam" id="PF13102">
    <property type="entry name" value="Phage_int_SAM_5"/>
    <property type="match status" value="1"/>
</dbReference>
<dbReference type="PANTHER" id="PTHR30349:SF64">
    <property type="entry name" value="PROPHAGE INTEGRASE INTD-RELATED"/>
    <property type="match status" value="1"/>
</dbReference>
<evidence type="ECO:0000313" key="5">
    <source>
        <dbReference type="EMBL" id="MDG3585927.1"/>
    </source>
</evidence>
<evidence type="ECO:0000256" key="1">
    <source>
        <dbReference type="ARBA" id="ARBA00008857"/>
    </source>
</evidence>
<dbReference type="Gene3D" id="1.10.150.130">
    <property type="match status" value="1"/>
</dbReference>
<dbReference type="Proteomes" id="UP001153642">
    <property type="component" value="Unassembled WGS sequence"/>
</dbReference>
<protein>
    <submittedName>
        <fullName evidence="5">Site-specific integrase</fullName>
    </submittedName>
</protein>
<sequence length="425" mass="50268">MASLKFVLNKSQHQKKIKSRKSMLMLRYTHKKKVTYFTTSKNIEDNYWDTKRECVKKSCPGSDRFNIYLKKLRQKVDDIANDMMIDGIDPMTHLVKQQYQKGKEEKLKIMQYTFFQYAEKYLQDSKSNKTKGTVKTYQTTLNKLKQYEKYARVKLDWNSFDMDFYYDFLEFYTGVQGYTNNGFGRCIKILKVILNDAFDKGYNAFTQYKHKNFKTLKEETNNIYLTEAELRQIIGLDLSDDCKLDQVRDLFIVGCYTGLRFSDFSKIRKEHFSGEILKIKTQKTDEWVQIPVLEPVKKIMEKYRGVSVNSLPKSVTNQTMNKYLKKIGALAGFDQEVLKIRNSGKNRIEEVYKKYELISTHTARRSFATNMFKRGIPSRVVMQITGHRTEVAFRSYIKISMEENAELMLKYFNQSNRERISSETE</sequence>
<dbReference type="PROSITE" id="PS51898">
    <property type="entry name" value="TYR_RECOMBINASE"/>
    <property type="match status" value="1"/>
</dbReference>
<dbReference type="Pfam" id="PF00589">
    <property type="entry name" value="Phage_integrase"/>
    <property type="match status" value="1"/>
</dbReference>
<dbReference type="RefSeq" id="WP_277900157.1">
    <property type="nucleotide sequence ID" value="NZ_JAPMUA010000003.1"/>
</dbReference>
<dbReference type="EMBL" id="JAPMUA010000003">
    <property type="protein sequence ID" value="MDG3585927.1"/>
    <property type="molecule type" value="Genomic_DNA"/>
</dbReference>
<evidence type="ECO:0000313" key="6">
    <source>
        <dbReference type="Proteomes" id="UP001153642"/>
    </source>
</evidence>
<dbReference type="CDD" id="cd01185">
    <property type="entry name" value="INTN1_C_like"/>
    <property type="match status" value="1"/>
</dbReference>
<comment type="caution">
    <text evidence="5">The sequence shown here is derived from an EMBL/GenBank/DDBJ whole genome shotgun (WGS) entry which is preliminary data.</text>
</comment>